<dbReference type="KEGG" id="gtr:GLOTRDRAFT_118401"/>
<dbReference type="OrthoDB" id="3250036at2759"/>
<organism evidence="2 3">
    <name type="scientific">Gloeophyllum trabeum (strain ATCC 11539 / FP-39264 / Madison 617)</name>
    <name type="common">Brown rot fungus</name>
    <dbReference type="NCBI Taxonomy" id="670483"/>
    <lineage>
        <taxon>Eukaryota</taxon>
        <taxon>Fungi</taxon>
        <taxon>Dikarya</taxon>
        <taxon>Basidiomycota</taxon>
        <taxon>Agaricomycotina</taxon>
        <taxon>Agaricomycetes</taxon>
        <taxon>Gloeophyllales</taxon>
        <taxon>Gloeophyllaceae</taxon>
        <taxon>Gloeophyllum</taxon>
    </lineage>
</organism>
<feature type="region of interest" description="Disordered" evidence="1">
    <location>
        <begin position="1"/>
        <end position="130"/>
    </location>
</feature>
<feature type="compositionally biased region" description="Polar residues" evidence="1">
    <location>
        <begin position="74"/>
        <end position="95"/>
    </location>
</feature>
<evidence type="ECO:0000256" key="1">
    <source>
        <dbReference type="SAM" id="MobiDB-lite"/>
    </source>
</evidence>
<dbReference type="GeneID" id="19300485"/>
<evidence type="ECO:0000313" key="3">
    <source>
        <dbReference type="Proteomes" id="UP000030669"/>
    </source>
</evidence>
<dbReference type="EMBL" id="KB469320">
    <property type="protein sequence ID" value="EPQ50243.1"/>
    <property type="molecule type" value="Genomic_DNA"/>
</dbReference>
<protein>
    <submittedName>
        <fullName evidence="2">Uncharacterized protein</fullName>
    </submittedName>
</protein>
<sequence>MSDEYASTGYKGSLVNNSEDPREKYPQSVERGTGNYPSSSADDSTSEGGYGSARDPYSPAAQRGHPEKAPSFGLVNQSVPGGPTNQAQDAQQGTDRGSRREYEGEHGGQGLDPYGASSLDSRREAEEALAGKYRGARDVKEYESGATLENDQGA</sequence>
<dbReference type="Proteomes" id="UP000030669">
    <property type="component" value="Unassembled WGS sequence"/>
</dbReference>
<evidence type="ECO:0000313" key="2">
    <source>
        <dbReference type="EMBL" id="EPQ50243.1"/>
    </source>
</evidence>
<reference evidence="2 3" key="1">
    <citation type="journal article" date="2012" name="Science">
        <title>The Paleozoic origin of enzymatic lignin decomposition reconstructed from 31 fungal genomes.</title>
        <authorList>
            <person name="Floudas D."/>
            <person name="Binder M."/>
            <person name="Riley R."/>
            <person name="Barry K."/>
            <person name="Blanchette R.A."/>
            <person name="Henrissat B."/>
            <person name="Martinez A.T."/>
            <person name="Otillar R."/>
            <person name="Spatafora J.W."/>
            <person name="Yadav J.S."/>
            <person name="Aerts A."/>
            <person name="Benoit I."/>
            <person name="Boyd A."/>
            <person name="Carlson A."/>
            <person name="Copeland A."/>
            <person name="Coutinho P.M."/>
            <person name="de Vries R.P."/>
            <person name="Ferreira P."/>
            <person name="Findley K."/>
            <person name="Foster B."/>
            <person name="Gaskell J."/>
            <person name="Glotzer D."/>
            <person name="Gorecki P."/>
            <person name="Heitman J."/>
            <person name="Hesse C."/>
            <person name="Hori C."/>
            <person name="Igarashi K."/>
            <person name="Jurgens J.A."/>
            <person name="Kallen N."/>
            <person name="Kersten P."/>
            <person name="Kohler A."/>
            <person name="Kuees U."/>
            <person name="Kumar T.K.A."/>
            <person name="Kuo A."/>
            <person name="LaButti K."/>
            <person name="Larrondo L.F."/>
            <person name="Lindquist E."/>
            <person name="Ling A."/>
            <person name="Lombard V."/>
            <person name="Lucas S."/>
            <person name="Lundell T."/>
            <person name="Martin R."/>
            <person name="McLaughlin D.J."/>
            <person name="Morgenstern I."/>
            <person name="Morin E."/>
            <person name="Murat C."/>
            <person name="Nagy L.G."/>
            <person name="Nolan M."/>
            <person name="Ohm R.A."/>
            <person name="Patyshakuliyeva A."/>
            <person name="Rokas A."/>
            <person name="Ruiz-Duenas F.J."/>
            <person name="Sabat G."/>
            <person name="Salamov A."/>
            <person name="Samejima M."/>
            <person name="Schmutz J."/>
            <person name="Slot J.C."/>
            <person name="St John F."/>
            <person name="Stenlid J."/>
            <person name="Sun H."/>
            <person name="Sun S."/>
            <person name="Syed K."/>
            <person name="Tsang A."/>
            <person name="Wiebenga A."/>
            <person name="Young D."/>
            <person name="Pisabarro A."/>
            <person name="Eastwood D.C."/>
            <person name="Martin F."/>
            <person name="Cullen D."/>
            <person name="Grigoriev I.V."/>
            <person name="Hibbett D.S."/>
        </authorList>
    </citation>
    <scope>NUCLEOTIDE SEQUENCE [LARGE SCALE GENOMIC DNA]</scope>
    <source>
        <strain evidence="2 3">ATCC 11539</strain>
    </source>
</reference>
<dbReference type="eggNOG" id="ENOG502SZK7">
    <property type="taxonomic scope" value="Eukaryota"/>
</dbReference>
<dbReference type="OMA" id="QGLNPYG"/>
<feature type="compositionally biased region" description="Polar residues" evidence="1">
    <location>
        <begin position="35"/>
        <end position="47"/>
    </location>
</feature>
<keyword evidence="3" id="KW-1185">Reference proteome</keyword>
<dbReference type="AlphaFoldDB" id="S7PS73"/>
<accession>S7PS73</accession>
<gene>
    <name evidence="2" type="ORF">GLOTRDRAFT_118401</name>
</gene>
<dbReference type="RefSeq" id="XP_007871290.1">
    <property type="nucleotide sequence ID" value="XM_007873099.1"/>
</dbReference>
<name>S7PS73_GLOTA</name>
<feature type="compositionally biased region" description="Basic and acidic residues" evidence="1">
    <location>
        <begin position="96"/>
        <end position="106"/>
    </location>
</feature>
<dbReference type="HOGENOM" id="CLU_140478_0_0_1"/>
<proteinExistence type="predicted"/>